<evidence type="ECO:0000259" key="1">
    <source>
        <dbReference type="PROSITE" id="PS51664"/>
    </source>
</evidence>
<evidence type="ECO:0000313" key="2">
    <source>
        <dbReference type="EMBL" id="AQW69205.1"/>
    </source>
</evidence>
<protein>
    <submittedName>
        <fullName evidence="2">Microcin B17-processing protein McbD</fullName>
    </submittedName>
</protein>
<dbReference type="Proteomes" id="UP000191010">
    <property type="component" value="Chromosome"/>
</dbReference>
<dbReference type="Pfam" id="PF02624">
    <property type="entry name" value="YcaO"/>
    <property type="match status" value="1"/>
</dbReference>
<gene>
    <name evidence="2" type="ORF">B2J77_13720</name>
</gene>
<dbReference type="PROSITE" id="PS51664">
    <property type="entry name" value="YCAO"/>
    <property type="match status" value="1"/>
</dbReference>
<reference evidence="2 3" key="1">
    <citation type="submission" date="2017-02" db="EMBL/GenBank/DDBJ databases">
        <authorList>
            <person name="Guo L."/>
        </authorList>
    </citation>
    <scope>NUCLEOTIDE SEQUENCE [LARGE SCALE GENOMIC DNA]</scope>
    <source>
        <strain evidence="2 3">PRS09-11288</strain>
    </source>
</reference>
<dbReference type="Gene3D" id="3.30.160.660">
    <property type="match status" value="1"/>
</dbReference>
<dbReference type="RefSeq" id="WP_078478843.1">
    <property type="nucleotide sequence ID" value="NZ_CP019952.1"/>
</dbReference>
<dbReference type="Gene3D" id="3.30.1330.230">
    <property type="match status" value="1"/>
</dbReference>
<name>A0ABN4XXH1_9PSED</name>
<proteinExistence type="predicted"/>
<organism evidence="2 3">
    <name type="scientific">Pseudomonas parafulva</name>
    <dbReference type="NCBI Taxonomy" id="157782"/>
    <lineage>
        <taxon>Bacteria</taxon>
        <taxon>Pseudomonadati</taxon>
        <taxon>Pseudomonadota</taxon>
        <taxon>Gammaproteobacteria</taxon>
        <taxon>Pseudomonadales</taxon>
        <taxon>Pseudomonadaceae</taxon>
        <taxon>Pseudomonas</taxon>
    </lineage>
</organism>
<evidence type="ECO:0000313" key="3">
    <source>
        <dbReference type="Proteomes" id="UP000191010"/>
    </source>
</evidence>
<dbReference type="InterPro" id="IPR003776">
    <property type="entry name" value="YcaO-like_dom"/>
</dbReference>
<feature type="domain" description="YcaO" evidence="1">
    <location>
        <begin position="40"/>
        <end position="401"/>
    </location>
</feature>
<dbReference type="EMBL" id="CP019952">
    <property type="protein sequence ID" value="AQW69205.1"/>
    <property type="molecule type" value="Genomic_DNA"/>
</dbReference>
<keyword evidence="3" id="KW-1185">Reference proteome</keyword>
<dbReference type="Gene3D" id="3.30.40.250">
    <property type="match status" value="1"/>
</dbReference>
<accession>A0ABN4XXH1</accession>
<sequence length="401" mass="45086">MNNYNEIHFQLLPDFEFHRPAAVKHLPHSVECGSRWRTNGSSAGWNSEVVKAANGKHLERKHFYLDIEVSDKNPISQGLYPNETAALTSALAQTAKENSKTEISSHRFDRTEVYRIVDLSRCSIPTALIALNSCSDTDDNRFYPNRDTCGCSAHSNLELAILGAIKEALERQFLLRCWLTKTCSGVISLSEATSALSGRASKKILKALSNAGDIAFLDLTDKGFPGRCVLACYGDDSAKPKPVRFCAGMSYASDLESALEKSLIELWQTFRYMHSFSSTAKDINAIEDSYLRHFLSCNRYSTYSAMTSVTSTSPKCDNEHAQQNFDTATLMRTLKTLKFDGYLYVSTTACVESIVYFCKYTSPNLFLHMNNSSHFNLHNRYSQDFQDQFIVEQLNTMVPFP</sequence>